<protein>
    <submittedName>
        <fullName evidence="3">Dolichol phosphate glucosyltransferase</fullName>
    </submittedName>
</protein>
<dbReference type="Gene3D" id="3.90.550.10">
    <property type="entry name" value="Spore Coat Polysaccharide Biosynthesis Protein SpsA, Chain A"/>
    <property type="match status" value="1"/>
</dbReference>
<dbReference type="PaxDb" id="2850-Phatr34317"/>
<dbReference type="Pfam" id="PF00535">
    <property type="entry name" value="Glycos_transf_2"/>
    <property type="match status" value="1"/>
</dbReference>
<dbReference type="GO" id="GO:0005789">
    <property type="term" value="C:endoplasmic reticulum membrane"/>
    <property type="evidence" value="ECO:0007669"/>
    <property type="project" value="TreeGrafter"/>
</dbReference>
<dbReference type="GO" id="GO:0006487">
    <property type="term" value="P:protein N-linked glycosylation"/>
    <property type="evidence" value="ECO:0007669"/>
    <property type="project" value="TreeGrafter"/>
</dbReference>
<dbReference type="SUPFAM" id="SSF53448">
    <property type="entry name" value="Nucleotide-diphospho-sugar transferases"/>
    <property type="match status" value="1"/>
</dbReference>
<dbReference type="InterPro" id="IPR001173">
    <property type="entry name" value="Glyco_trans_2-like"/>
</dbReference>
<dbReference type="HOGENOM" id="CLU_033536_9_1_1"/>
<dbReference type="OrthoDB" id="3784at2759"/>
<dbReference type="GeneID" id="7199756"/>
<evidence type="ECO:0000256" key="1">
    <source>
        <dbReference type="SAM" id="MobiDB-lite"/>
    </source>
</evidence>
<organism evidence="3 4">
    <name type="scientific">Phaeodactylum tricornutum (strain CCAP 1055/1)</name>
    <dbReference type="NCBI Taxonomy" id="556484"/>
    <lineage>
        <taxon>Eukaryota</taxon>
        <taxon>Sar</taxon>
        <taxon>Stramenopiles</taxon>
        <taxon>Ochrophyta</taxon>
        <taxon>Bacillariophyta</taxon>
        <taxon>Bacillariophyceae</taxon>
        <taxon>Bacillariophycidae</taxon>
        <taxon>Naviculales</taxon>
        <taxon>Phaeodactylaceae</taxon>
        <taxon>Phaeodactylum</taxon>
    </lineage>
</organism>
<proteinExistence type="predicted"/>
<accession>B7FVP6</accession>
<dbReference type="KEGG" id="pti:PHATRDRAFT_34317"/>
<keyword evidence="4" id="KW-1185">Reference proteome</keyword>
<dbReference type="AlphaFoldDB" id="B7FVP6"/>
<dbReference type="RefSeq" id="XP_002178742.1">
    <property type="nucleotide sequence ID" value="XM_002178706.1"/>
</dbReference>
<evidence type="ECO:0000313" key="3">
    <source>
        <dbReference type="EMBL" id="EEC49440.1"/>
    </source>
</evidence>
<sequence>MTNNLPCGHVSLQDKNPPCFPFLPDTRSDTSSDDPGAQKIDSKTQVPWLTILLPAYNEELRIEPTLIDYQSYLETSELWQDRTSILVVDDGSRDGTIRVLKRYMASSKSTITVECVSLSSNEGKGSAISFGIQHILRKHPVSLILTADADGSADINGLPTAYTALVELLQKDKSGTVLNWDQAAVVSGYRTHESASASRLIFRWGFRTVVKIIVGDLRVKDSQCGFKLMTSSAASVLYRDLNVNGWSHDVEVLYRARELQIPIAERNIQWEDKDGSKLVASPGGIPAVVVRMFWEVLLVRWGYKIEGWEVPSNDSGSSIP</sequence>
<dbReference type="eggNOG" id="KOG2977">
    <property type="taxonomic scope" value="Eukaryota"/>
</dbReference>
<dbReference type="PANTHER" id="PTHR10859:SF91">
    <property type="entry name" value="DOLICHYL-PHOSPHATE BETA-GLUCOSYLTRANSFERASE"/>
    <property type="match status" value="1"/>
</dbReference>
<dbReference type="PANTHER" id="PTHR10859">
    <property type="entry name" value="GLYCOSYL TRANSFERASE"/>
    <property type="match status" value="1"/>
</dbReference>
<dbReference type="Proteomes" id="UP000000759">
    <property type="component" value="Chromosome 5"/>
</dbReference>
<name>B7FVP6_PHATC</name>
<feature type="region of interest" description="Disordered" evidence="1">
    <location>
        <begin position="21"/>
        <end position="40"/>
    </location>
</feature>
<evidence type="ECO:0000313" key="4">
    <source>
        <dbReference type="Proteomes" id="UP000000759"/>
    </source>
</evidence>
<feature type="domain" description="Glycosyltransferase 2-like" evidence="2">
    <location>
        <begin position="50"/>
        <end position="196"/>
    </location>
</feature>
<dbReference type="STRING" id="556484.B7FVP6"/>
<gene>
    <name evidence="3" type="ORF">PHATRDRAFT_34317</name>
</gene>
<reference evidence="3 4" key="1">
    <citation type="journal article" date="2008" name="Nature">
        <title>The Phaeodactylum genome reveals the evolutionary history of diatom genomes.</title>
        <authorList>
            <person name="Bowler C."/>
            <person name="Allen A.E."/>
            <person name="Badger J.H."/>
            <person name="Grimwood J."/>
            <person name="Jabbari K."/>
            <person name="Kuo A."/>
            <person name="Maheswari U."/>
            <person name="Martens C."/>
            <person name="Maumus F."/>
            <person name="Otillar R.P."/>
            <person name="Rayko E."/>
            <person name="Salamov A."/>
            <person name="Vandepoele K."/>
            <person name="Beszteri B."/>
            <person name="Gruber A."/>
            <person name="Heijde M."/>
            <person name="Katinka M."/>
            <person name="Mock T."/>
            <person name="Valentin K."/>
            <person name="Verret F."/>
            <person name="Berges J.A."/>
            <person name="Brownlee C."/>
            <person name="Cadoret J.P."/>
            <person name="Chiovitti A."/>
            <person name="Choi C.J."/>
            <person name="Coesel S."/>
            <person name="De Martino A."/>
            <person name="Detter J.C."/>
            <person name="Durkin C."/>
            <person name="Falciatore A."/>
            <person name="Fournet J."/>
            <person name="Haruta M."/>
            <person name="Huysman M.J."/>
            <person name="Jenkins B.D."/>
            <person name="Jiroutova K."/>
            <person name="Jorgensen R.E."/>
            <person name="Joubert Y."/>
            <person name="Kaplan A."/>
            <person name="Kroger N."/>
            <person name="Kroth P.G."/>
            <person name="La Roche J."/>
            <person name="Lindquist E."/>
            <person name="Lommer M."/>
            <person name="Martin-Jezequel V."/>
            <person name="Lopez P.J."/>
            <person name="Lucas S."/>
            <person name="Mangogna M."/>
            <person name="McGinnis K."/>
            <person name="Medlin L.K."/>
            <person name="Montsant A."/>
            <person name="Oudot-Le Secq M.P."/>
            <person name="Napoli C."/>
            <person name="Obornik M."/>
            <person name="Parker M.S."/>
            <person name="Petit J.L."/>
            <person name="Porcel B.M."/>
            <person name="Poulsen N."/>
            <person name="Robison M."/>
            <person name="Rychlewski L."/>
            <person name="Rynearson T.A."/>
            <person name="Schmutz J."/>
            <person name="Shapiro H."/>
            <person name="Siaut M."/>
            <person name="Stanley M."/>
            <person name="Sussman M.R."/>
            <person name="Taylor A.R."/>
            <person name="Vardi A."/>
            <person name="von Dassow P."/>
            <person name="Vyverman W."/>
            <person name="Willis A."/>
            <person name="Wyrwicz L.S."/>
            <person name="Rokhsar D.S."/>
            <person name="Weissenbach J."/>
            <person name="Armbrust E.V."/>
            <person name="Green B.R."/>
            <person name="Van de Peer Y."/>
            <person name="Grigoriev I.V."/>
        </authorList>
    </citation>
    <scope>NUCLEOTIDE SEQUENCE [LARGE SCALE GENOMIC DNA]</scope>
    <source>
        <strain evidence="3 4">CCAP 1055/1</strain>
    </source>
</reference>
<reference evidence="4" key="2">
    <citation type="submission" date="2008-08" db="EMBL/GenBank/DDBJ databases">
        <authorList>
            <consortium name="Diatom Consortium"/>
            <person name="Grigoriev I."/>
            <person name="Grimwood J."/>
            <person name="Kuo A."/>
            <person name="Otillar R.P."/>
            <person name="Salamov A."/>
            <person name="Detter J.C."/>
            <person name="Lindquist E."/>
            <person name="Shapiro H."/>
            <person name="Lucas S."/>
            <person name="Glavina del Rio T."/>
            <person name="Pitluck S."/>
            <person name="Rokhsar D."/>
            <person name="Bowler C."/>
        </authorList>
    </citation>
    <scope>GENOME REANNOTATION</scope>
    <source>
        <strain evidence="4">CCAP 1055/1</strain>
    </source>
</reference>
<dbReference type="InterPro" id="IPR029044">
    <property type="entry name" value="Nucleotide-diphossugar_trans"/>
</dbReference>
<evidence type="ECO:0000259" key="2">
    <source>
        <dbReference type="Pfam" id="PF00535"/>
    </source>
</evidence>
<dbReference type="EMBL" id="CM000608">
    <property type="protein sequence ID" value="EEC49440.1"/>
    <property type="molecule type" value="Genomic_DNA"/>
</dbReference>
<dbReference type="InParanoid" id="B7FVP6"/>